<evidence type="ECO:0000256" key="1">
    <source>
        <dbReference type="ARBA" id="ARBA00022722"/>
    </source>
</evidence>
<gene>
    <name evidence="7" type="ORF">ACFQBQ_02325</name>
</gene>
<name>A0ABW1Z4X1_9BACT</name>
<dbReference type="InterPro" id="IPR003615">
    <property type="entry name" value="HNH_nuc"/>
</dbReference>
<comment type="similarity">
    <text evidence="3">Belongs to the HNH nuclease family.</text>
</comment>
<accession>A0ABW1Z4X1</accession>
<reference evidence="8" key="1">
    <citation type="journal article" date="2019" name="Int. J. Syst. Evol. Microbiol.">
        <title>The Global Catalogue of Microorganisms (GCM) 10K type strain sequencing project: providing services to taxonomists for standard genome sequencing and annotation.</title>
        <authorList>
            <consortium name="The Broad Institute Genomics Platform"/>
            <consortium name="The Broad Institute Genome Sequencing Center for Infectious Disease"/>
            <person name="Wu L."/>
            <person name="Ma J."/>
        </authorList>
    </citation>
    <scope>NUCLEOTIDE SEQUENCE [LARGE SCALE GENOMIC DNA]</scope>
    <source>
        <strain evidence="8">CGMCC 1.16026</strain>
    </source>
</reference>
<dbReference type="GO" id="GO:0004519">
    <property type="term" value="F:endonuclease activity"/>
    <property type="evidence" value="ECO:0007669"/>
    <property type="project" value="UniProtKB-KW"/>
</dbReference>
<dbReference type="Pfam" id="PF01844">
    <property type="entry name" value="HNH"/>
    <property type="match status" value="1"/>
</dbReference>
<dbReference type="Proteomes" id="UP001596391">
    <property type="component" value="Unassembled WGS sequence"/>
</dbReference>
<dbReference type="PANTHER" id="PTHR41286:SF1">
    <property type="entry name" value="HNH NUCLEASE YAJD-RELATED"/>
    <property type="match status" value="1"/>
</dbReference>
<dbReference type="EMBL" id="JBHSWI010000001">
    <property type="protein sequence ID" value="MFC6644442.1"/>
    <property type="molecule type" value="Genomic_DNA"/>
</dbReference>
<keyword evidence="1" id="KW-0540">Nuclease</keyword>
<dbReference type="Gene3D" id="1.10.30.50">
    <property type="match status" value="1"/>
</dbReference>
<evidence type="ECO:0000313" key="8">
    <source>
        <dbReference type="Proteomes" id="UP001596391"/>
    </source>
</evidence>
<keyword evidence="7" id="KW-0255">Endonuclease</keyword>
<organism evidence="7 8">
    <name type="scientific">Granulicella cerasi</name>
    <dbReference type="NCBI Taxonomy" id="741063"/>
    <lineage>
        <taxon>Bacteria</taxon>
        <taxon>Pseudomonadati</taxon>
        <taxon>Acidobacteriota</taxon>
        <taxon>Terriglobia</taxon>
        <taxon>Terriglobales</taxon>
        <taxon>Acidobacteriaceae</taxon>
        <taxon>Granulicella</taxon>
    </lineage>
</organism>
<evidence type="ECO:0000256" key="5">
    <source>
        <dbReference type="SAM" id="MobiDB-lite"/>
    </source>
</evidence>
<comment type="caution">
    <text evidence="7">The sequence shown here is derived from an EMBL/GenBank/DDBJ whole genome shotgun (WGS) entry which is preliminary data.</text>
</comment>
<evidence type="ECO:0000256" key="2">
    <source>
        <dbReference type="ARBA" id="ARBA00022801"/>
    </source>
</evidence>
<keyword evidence="2" id="KW-0378">Hydrolase</keyword>
<protein>
    <recommendedName>
        <fullName evidence="4">Putative HNH nuclease YajD</fullName>
    </recommendedName>
</protein>
<feature type="region of interest" description="Disordered" evidence="5">
    <location>
        <begin position="90"/>
        <end position="122"/>
    </location>
</feature>
<dbReference type="RefSeq" id="WP_390233693.1">
    <property type="nucleotide sequence ID" value="NZ_JAGSYD010000004.1"/>
</dbReference>
<feature type="compositionally biased region" description="Basic and acidic residues" evidence="5">
    <location>
        <begin position="1"/>
        <end position="20"/>
    </location>
</feature>
<keyword evidence="8" id="KW-1185">Reference proteome</keyword>
<dbReference type="SMART" id="SM00507">
    <property type="entry name" value="HNHc"/>
    <property type="match status" value="1"/>
</dbReference>
<evidence type="ECO:0000313" key="7">
    <source>
        <dbReference type="EMBL" id="MFC6644442.1"/>
    </source>
</evidence>
<evidence type="ECO:0000256" key="3">
    <source>
        <dbReference type="ARBA" id="ARBA00038412"/>
    </source>
</evidence>
<dbReference type="PANTHER" id="PTHR41286">
    <property type="entry name" value="HNH NUCLEASE YAJD-RELATED"/>
    <property type="match status" value="1"/>
</dbReference>
<sequence length="122" mass="14041">MDSGHCDDHAERRRDRDRWRGSATQRGYDSGWKWIRLVALRRDKYLCQHCLRDGRVTPALDVDHIVPIASAPQLRLTLSNLQSLCRPCHRAKTVRSEHQQQKTSSANETEPHLNRSAQSESG</sequence>
<feature type="region of interest" description="Disordered" evidence="5">
    <location>
        <begin position="1"/>
        <end position="25"/>
    </location>
</feature>
<dbReference type="CDD" id="cd00085">
    <property type="entry name" value="HNHc"/>
    <property type="match status" value="1"/>
</dbReference>
<evidence type="ECO:0000256" key="4">
    <source>
        <dbReference type="ARBA" id="ARBA00040194"/>
    </source>
</evidence>
<evidence type="ECO:0000259" key="6">
    <source>
        <dbReference type="SMART" id="SM00507"/>
    </source>
</evidence>
<feature type="domain" description="HNH nuclease" evidence="6">
    <location>
        <begin position="34"/>
        <end position="90"/>
    </location>
</feature>
<proteinExistence type="inferred from homology"/>
<dbReference type="InterPro" id="IPR002711">
    <property type="entry name" value="HNH"/>
</dbReference>